<organism evidence="1 2">
    <name type="scientific">Pseudomonas ulcerans</name>
    <dbReference type="NCBI Taxonomy" id="3115852"/>
    <lineage>
        <taxon>Bacteria</taxon>
        <taxon>Pseudomonadati</taxon>
        <taxon>Pseudomonadota</taxon>
        <taxon>Gammaproteobacteria</taxon>
        <taxon>Pseudomonadales</taxon>
        <taxon>Pseudomonadaceae</taxon>
        <taxon>Pseudomonas</taxon>
    </lineage>
</organism>
<evidence type="ECO:0000313" key="1">
    <source>
        <dbReference type="EMBL" id="MEE1933125.1"/>
    </source>
</evidence>
<protein>
    <recommendedName>
        <fullName evidence="3">Multidrug ABC transporter ATPase</fullName>
    </recommendedName>
</protein>
<dbReference type="EMBL" id="JAZDQJ010000006">
    <property type="protein sequence ID" value="MEE1933125.1"/>
    <property type="molecule type" value="Genomic_DNA"/>
</dbReference>
<evidence type="ECO:0008006" key="3">
    <source>
        <dbReference type="Google" id="ProtNLM"/>
    </source>
</evidence>
<accession>A0ABU7HNK9</accession>
<comment type="caution">
    <text evidence="1">The sequence shown here is derived from an EMBL/GenBank/DDBJ whole genome shotgun (WGS) entry which is preliminary data.</text>
</comment>
<dbReference type="RefSeq" id="WP_330074014.1">
    <property type="nucleotide sequence ID" value="NZ_JAZDQJ010000006.1"/>
</dbReference>
<dbReference type="Proteomes" id="UP001335100">
    <property type="component" value="Unassembled WGS sequence"/>
</dbReference>
<gene>
    <name evidence="1" type="ORF">V0R50_07820</name>
</gene>
<keyword evidence="2" id="KW-1185">Reference proteome</keyword>
<sequence length="244" mass="26278">MRGFTVLSLFVFPVIAWGDCTEHLSAWAQALHPTLEFDSEHAVCKVNPADPGQLLAALPIETNVDEDRQGDYGLEVVVADAVSGKIVGHHYQEAAIVSDAVQFSSLALDTARYQVAPGLRAFGVRIGHTGASRVNPFGSETLKLYVYDSTQLRQVMNELVVNQSGGEWDGVCAGEFNETKRTVAIGKPGKDGFASLRVSEKSTGSRAVVKGDDDCEEIESASTTATYVLEYDGNRYGVPKGLSY</sequence>
<evidence type="ECO:0000313" key="2">
    <source>
        <dbReference type="Proteomes" id="UP001335100"/>
    </source>
</evidence>
<proteinExistence type="predicted"/>
<name>A0ABU7HNK9_9PSED</name>
<reference evidence="1 2" key="1">
    <citation type="submission" date="2024-01" db="EMBL/GenBank/DDBJ databases">
        <title>Unpublished Manusciprt.</title>
        <authorList>
            <person name="Duman M."/>
            <person name="Valdes E.G."/>
            <person name="Ajmi N."/>
            <person name="Altun S."/>
            <person name="Saticioglu I.B."/>
        </authorList>
    </citation>
    <scope>NUCLEOTIDE SEQUENCE [LARGE SCALE GENOMIC DNA]</scope>
    <source>
        <strain evidence="1 2">148P</strain>
    </source>
</reference>